<protein>
    <submittedName>
        <fullName evidence="1">Uncharacterized protein</fullName>
    </submittedName>
</protein>
<reference evidence="1 2" key="1">
    <citation type="submission" date="2015-01" db="EMBL/GenBank/DDBJ databases">
        <title>Genome of allotetraploid Gossypium barbadense reveals genomic plasticity and fiber elongation in cotton evolution.</title>
        <authorList>
            <person name="Chen X."/>
            <person name="Liu X."/>
            <person name="Zhao B."/>
            <person name="Zheng H."/>
            <person name="Hu Y."/>
            <person name="Lu G."/>
            <person name="Yang C."/>
            <person name="Chen J."/>
            <person name="Shan C."/>
            <person name="Zhang L."/>
            <person name="Zhou Y."/>
            <person name="Wang L."/>
            <person name="Guo W."/>
            <person name="Bai Y."/>
            <person name="Ruan J."/>
            <person name="Shangguan X."/>
            <person name="Mao Y."/>
            <person name="Jiang J."/>
            <person name="Zhu Y."/>
            <person name="Lei J."/>
            <person name="Kang H."/>
            <person name="Chen S."/>
            <person name="He X."/>
            <person name="Wang R."/>
            <person name="Wang Y."/>
            <person name="Chen J."/>
            <person name="Wang L."/>
            <person name="Yu S."/>
            <person name="Wang B."/>
            <person name="Wei J."/>
            <person name="Song S."/>
            <person name="Lu X."/>
            <person name="Gao Z."/>
            <person name="Gu W."/>
            <person name="Deng X."/>
            <person name="Ma D."/>
            <person name="Wang S."/>
            <person name="Liang W."/>
            <person name="Fang L."/>
            <person name="Cai C."/>
            <person name="Zhu X."/>
            <person name="Zhou B."/>
            <person name="Zhang Y."/>
            <person name="Chen Z."/>
            <person name="Xu S."/>
            <person name="Zhu R."/>
            <person name="Wang S."/>
            <person name="Zhang T."/>
            <person name="Zhao G."/>
        </authorList>
    </citation>
    <scope>NUCLEOTIDE SEQUENCE [LARGE SCALE GENOMIC DNA]</scope>
    <source>
        <strain evidence="2">cv. Xinhai21</strain>
        <tissue evidence="1">Leaf</tissue>
    </source>
</reference>
<dbReference type="AlphaFoldDB" id="A0A2P5XCN3"/>
<proteinExistence type="predicted"/>
<evidence type="ECO:0000313" key="1">
    <source>
        <dbReference type="EMBL" id="PPS01101.1"/>
    </source>
</evidence>
<sequence>MDRWWLRRWVLMMWRDIISNVLWVLLLGGLDEVVLRRPKMSSESSPIGPDGDDPSPMLLRLMADGEGNEVGKVEDVPVSQGWGEGRCLRVARIIGGRGRDEWRVSSLLPSMISSVYSPSAIPNSGVINWRTRLPRQNWTVPGSSKFVMTTWRWKVEHSFIVSSSTSWGPKGNSRKRCLISAVGPEDDATPFLFFEAGTVVFLPLEDNIVYLH</sequence>
<dbReference type="EMBL" id="KZ665172">
    <property type="protein sequence ID" value="PPS01101.1"/>
    <property type="molecule type" value="Genomic_DNA"/>
</dbReference>
<dbReference type="Proteomes" id="UP000239757">
    <property type="component" value="Unassembled WGS sequence"/>
</dbReference>
<accession>A0A2P5XCN3</accession>
<gene>
    <name evidence="1" type="ORF">GOBAR_AA19562</name>
</gene>
<evidence type="ECO:0000313" key="2">
    <source>
        <dbReference type="Proteomes" id="UP000239757"/>
    </source>
</evidence>
<name>A0A2P5XCN3_GOSBA</name>
<organism evidence="1 2">
    <name type="scientific">Gossypium barbadense</name>
    <name type="common">Sea Island cotton</name>
    <name type="synonym">Hibiscus barbadensis</name>
    <dbReference type="NCBI Taxonomy" id="3634"/>
    <lineage>
        <taxon>Eukaryota</taxon>
        <taxon>Viridiplantae</taxon>
        <taxon>Streptophyta</taxon>
        <taxon>Embryophyta</taxon>
        <taxon>Tracheophyta</taxon>
        <taxon>Spermatophyta</taxon>
        <taxon>Magnoliopsida</taxon>
        <taxon>eudicotyledons</taxon>
        <taxon>Gunneridae</taxon>
        <taxon>Pentapetalae</taxon>
        <taxon>rosids</taxon>
        <taxon>malvids</taxon>
        <taxon>Malvales</taxon>
        <taxon>Malvaceae</taxon>
        <taxon>Malvoideae</taxon>
        <taxon>Gossypium</taxon>
    </lineage>
</organism>